<dbReference type="Proteomes" id="UP000632125">
    <property type="component" value="Unassembled WGS sequence"/>
</dbReference>
<organism evidence="2 3">
    <name type="scientific">Paenibacillus arenilitoris</name>
    <dbReference type="NCBI Taxonomy" id="2772299"/>
    <lineage>
        <taxon>Bacteria</taxon>
        <taxon>Bacillati</taxon>
        <taxon>Bacillota</taxon>
        <taxon>Bacilli</taxon>
        <taxon>Bacillales</taxon>
        <taxon>Paenibacillaceae</taxon>
        <taxon>Paenibacillus</taxon>
    </lineage>
</organism>
<dbReference type="Gene3D" id="2.115.10.10">
    <property type="entry name" value="Tachylectin 2"/>
    <property type="match status" value="2"/>
</dbReference>
<evidence type="ECO:0000259" key="1">
    <source>
        <dbReference type="Pfam" id="PF14517"/>
    </source>
</evidence>
<dbReference type="InterPro" id="IPR036813">
    <property type="entry name" value="Tachylectin2_sf"/>
</dbReference>
<sequence>MAGFTEKGFKLEASVAGTMAGMLPAAGPAGAAIATVIGGVAFIMEVLEWLENDTSVQDALRDMQKQIDGIIFVLNLLDQRMDELVNQVAIESNRQTNRDLLDYLDEIRTANLALQSPARDLEAAVRTANEAGITLDKFIRNDFDIWRWTDVVSKDVFNPQTGSTHAVTSLAPQQFKHLPTLPVYAMAVLTWLAAREKVVQLGAKERLDDDAGRIARHLAAVSVRPGFDKYADGELGAPESIAENIKWQIRAFAIAGSAHPVNRVCNWFFEVQNWMDGDLKRGDHFDLTMESDHVLCTVDPATLGAPSLELDAESASGIDMLQGLAETLEHVSSAGTLKKPFIGQFPTTEVYAPAVLYVIAQNADLHWYRNEEASRPGGSAEWKGPVKIGNGWGDFTSVFSGGGAAVYGIRPDGKLMWYGHDGFFEGTGKWRGEPREVGHGWQGFKSVFSGGEHVIYGIQPNGDLIWYRHDGASYGGDVTTWAPSVKVGNGWGDFVKVFSGGGGVIYAIRQDGVLERHVHTGYLQGTLEWEARDEIGTGWNGFQAVVAAGDGVIYAFTRDGKVLWYRYGKRKKPAAGTKWDWKHIREIAYLEPAPTRETAVTDAVWKKIRFTDIPVLPDTATDAADWKKRQFIELERNPLITELMTMTWEGPVEIKRGLPGFRSVFPLMNAPFRGPN</sequence>
<dbReference type="SUPFAM" id="SSF50934">
    <property type="entry name" value="Tachylectin-2"/>
    <property type="match status" value="1"/>
</dbReference>
<reference evidence="2" key="1">
    <citation type="submission" date="2020-09" db="EMBL/GenBank/DDBJ databases">
        <title>A novel bacterium of genus Paenibacillus, isolated from South China Sea.</title>
        <authorList>
            <person name="Huang H."/>
            <person name="Mo K."/>
            <person name="Hu Y."/>
        </authorList>
    </citation>
    <scope>NUCLEOTIDE SEQUENCE</scope>
    <source>
        <strain evidence="2">IB182493</strain>
    </source>
</reference>
<dbReference type="RefSeq" id="WP_190858672.1">
    <property type="nucleotide sequence ID" value="NZ_JACXIY010000005.1"/>
</dbReference>
<name>A0A927H4X1_9BACL</name>
<comment type="caution">
    <text evidence="2">The sequence shown here is derived from an EMBL/GenBank/DDBJ whole genome shotgun (WGS) entry which is preliminary data.</text>
</comment>
<proteinExistence type="predicted"/>
<accession>A0A927H4X1</accession>
<dbReference type="AlphaFoldDB" id="A0A927H4X1"/>
<dbReference type="Pfam" id="PF14517">
    <property type="entry name" value="Tachylectin"/>
    <property type="match status" value="1"/>
</dbReference>
<protein>
    <recommendedName>
        <fullName evidence="1">Tachylectin 2 domain-containing protein</fullName>
    </recommendedName>
</protein>
<gene>
    <name evidence="2" type="ORF">IDH41_04495</name>
</gene>
<keyword evidence="3" id="KW-1185">Reference proteome</keyword>
<evidence type="ECO:0000313" key="3">
    <source>
        <dbReference type="Proteomes" id="UP000632125"/>
    </source>
</evidence>
<evidence type="ECO:0000313" key="2">
    <source>
        <dbReference type="EMBL" id="MBD2867827.1"/>
    </source>
</evidence>
<feature type="domain" description="Tachylectin 2" evidence="1">
    <location>
        <begin position="410"/>
        <end position="570"/>
    </location>
</feature>
<dbReference type="InterPro" id="IPR023294">
    <property type="entry name" value="Tachylectin2"/>
</dbReference>
<dbReference type="EMBL" id="JACXIY010000005">
    <property type="protein sequence ID" value="MBD2867827.1"/>
    <property type="molecule type" value="Genomic_DNA"/>
</dbReference>